<dbReference type="Pfam" id="PF21948">
    <property type="entry name" value="LplA-B_cat"/>
    <property type="match status" value="1"/>
</dbReference>
<dbReference type="PIRSF" id="PIRSF016262">
    <property type="entry name" value="LPLase"/>
    <property type="match status" value="1"/>
</dbReference>
<dbReference type="Gene3D" id="3.30.930.10">
    <property type="entry name" value="Bira Bifunctional Protein, Domain 2"/>
    <property type="match status" value="1"/>
</dbReference>
<evidence type="ECO:0000256" key="9">
    <source>
        <dbReference type="PIRSR" id="PIRSR016262-3"/>
    </source>
</evidence>
<evidence type="ECO:0000256" key="3">
    <source>
        <dbReference type="ARBA" id="ARBA00007907"/>
    </source>
</evidence>
<dbReference type="Proteomes" id="UP000230750">
    <property type="component" value="Unassembled WGS sequence"/>
</dbReference>
<dbReference type="GO" id="GO:0005739">
    <property type="term" value="C:mitochondrion"/>
    <property type="evidence" value="ECO:0007669"/>
    <property type="project" value="UniProtKB-SubCell"/>
</dbReference>
<feature type="domain" description="BPL/LPL catalytic" evidence="10">
    <location>
        <begin position="45"/>
        <end position="224"/>
    </location>
</feature>
<dbReference type="GO" id="GO:0033819">
    <property type="term" value="F:lipoyl(octanoyl) transferase activity"/>
    <property type="evidence" value="ECO:0007669"/>
    <property type="project" value="UniProtKB-EC"/>
</dbReference>
<reference evidence="11 12" key="1">
    <citation type="journal article" date="2017" name="PLoS Biol.">
        <title>The sea cucumber genome provides insights into morphological evolution and visceral regeneration.</title>
        <authorList>
            <person name="Zhang X."/>
            <person name="Sun L."/>
            <person name="Yuan J."/>
            <person name="Sun Y."/>
            <person name="Gao Y."/>
            <person name="Zhang L."/>
            <person name="Li S."/>
            <person name="Dai H."/>
            <person name="Hamel J.F."/>
            <person name="Liu C."/>
            <person name="Yu Y."/>
            <person name="Liu S."/>
            <person name="Lin W."/>
            <person name="Guo K."/>
            <person name="Jin S."/>
            <person name="Xu P."/>
            <person name="Storey K.B."/>
            <person name="Huan P."/>
            <person name="Zhang T."/>
            <person name="Zhou Y."/>
            <person name="Zhang J."/>
            <person name="Lin C."/>
            <person name="Li X."/>
            <person name="Xing L."/>
            <person name="Huo D."/>
            <person name="Sun M."/>
            <person name="Wang L."/>
            <person name="Mercier A."/>
            <person name="Li F."/>
            <person name="Yang H."/>
            <person name="Xiang J."/>
        </authorList>
    </citation>
    <scope>NUCLEOTIDE SEQUENCE [LARGE SCALE GENOMIC DNA]</scope>
    <source>
        <strain evidence="11">Shaxun</strain>
        <tissue evidence="11">Muscle</tissue>
    </source>
</reference>
<evidence type="ECO:0000256" key="7">
    <source>
        <dbReference type="PIRSR" id="PIRSR016262-1"/>
    </source>
</evidence>
<comment type="function">
    <text evidence="6">Catalyzes the transfer of endogenously produced octanoic acid from octanoyl-acyl-carrier-protein onto the lipoyl domains of lipoate-dependent enzymes. Lipoyl-ACP can also act as a substrate although octanoyl-ACP is likely to be the physiological substrate.</text>
</comment>
<sequence>MAGSRSITVLNLGKISYRAAWQVQRSLLQAHRNDAKNKKSFLSEQHPGDVLIICEHEPVYTVGIREREYSQDEERLKALGADFVRTDRGGLITFHGPGQLVGYPVINLKNYSLGLRKYVSSLEKVLIKTCEMFGLQGKTTKDTGVWIDERKIAAIGISCKRYITQHGVSLNCNNDLSWFDHVIPCGIKGKGVTSLSQELGRKVSLQETEPLFLNSFCDVFGCTLAADEKLAENILLKADFIS</sequence>
<dbReference type="SUPFAM" id="SSF55681">
    <property type="entry name" value="Class II aaRS and biotin synthetases"/>
    <property type="match status" value="1"/>
</dbReference>
<feature type="active site" description="Acyl-thioester intermediate" evidence="7">
    <location>
        <position position="185"/>
    </location>
</feature>
<evidence type="ECO:0000256" key="5">
    <source>
        <dbReference type="ARBA" id="ARBA00023315"/>
    </source>
</evidence>
<dbReference type="UniPathway" id="UPA00538">
    <property type="reaction ID" value="UER00592"/>
</dbReference>
<feature type="site" description="Lowers pKa of active site Cys" evidence="9">
    <location>
        <position position="151"/>
    </location>
</feature>
<dbReference type="InterPro" id="IPR004143">
    <property type="entry name" value="BPL_LPL_catalytic"/>
</dbReference>
<keyword evidence="4 6" id="KW-0808">Transferase</keyword>
<dbReference type="FunFam" id="3.30.930.10:FF:000035">
    <property type="entry name" value="Putative lipoyltransferase 2, mitochondrial"/>
    <property type="match status" value="1"/>
</dbReference>
<dbReference type="EC" id="2.3.1.181" evidence="6"/>
<dbReference type="OrthoDB" id="19908at2759"/>
<comment type="caution">
    <text evidence="11">The sequence shown here is derived from an EMBL/GenBank/DDBJ whole genome shotgun (WGS) entry which is preliminary data.</text>
</comment>
<evidence type="ECO:0000259" key="10">
    <source>
        <dbReference type="PROSITE" id="PS51733"/>
    </source>
</evidence>
<evidence type="ECO:0000256" key="1">
    <source>
        <dbReference type="ARBA" id="ARBA00004173"/>
    </source>
</evidence>
<gene>
    <name evidence="11" type="ORF">BSL78_23393</name>
</gene>
<comment type="similarity">
    <text evidence="3 6">Belongs to the LipB family.</text>
</comment>
<comment type="subcellular location">
    <subcellularLocation>
        <location evidence="1 6">Mitochondrion</location>
    </subcellularLocation>
</comment>
<dbReference type="InterPro" id="IPR000544">
    <property type="entry name" value="Octanoyltransferase"/>
</dbReference>
<evidence type="ECO:0000256" key="2">
    <source>
        <dbReference type="ARBA" id="ARBA00004821"/>
    </source>
</evidence>
<dbReference type="PROSITE" id="PS51733">
    <property type="entry name" value="BPL_LPL_CATALYTIC"/>
    <property type="match status" value="1"/>
</dbReference>
<dbReference type="InterPro" id="IPR020605">
    <property type="entry name" value="Octanoyltransferase_CS"/>
</dbReference>
<proteinExistence type="inferred from homology"/>
<keyword evidence="6" id="KW-0496">Mitochondrion</keyword>
<evidence type="ECO:0000256" key="8">
    <source>
        <dbReference type="PIRSR" id="PIRSR016262-2"/>
    </source>
</evidence>
<feature type="binding site" evidence="8">
    <location>
        <begin position="88"/>
        <end position="95"/>
    </location>
    <ligand>
        <name>substrate</name>
    </ligand>
</feature>
<evidence type="ECO:0000256" key="6">
    <source>
        <dbReference type="PIRNR" id="PIRNR016262"/>
    </source>
</evidence>
<organism evidence="11 12">
    <name type="scientific">Stichopus japonicus</name>
    <name type="common">Sea cucumber</name>
    <dbReference type="NCBI Taxonomy" id="307972"/>
    <lineage>
        <taxon>Eukaryota</taxon>
        <taxon>Metazoa</taxon>
        <taxon>Echinodermata</taxon>
        <taxon>Eleutherozoa</taxon>
        <taxon>Echinozoa</taxon>
        <taxon>Holothuroidea</taxon>
        <taxon>Aspidochirotacea</taxon>
        <taxon>Aspidochirotida</taxon>
        <taxon>Stichopodidae</taxon>
        <taxon>Apostichopus</taxon>
    </lineage>
</organism>
<dbReference type="PANTHER" id="PTHR10993">
    <property type="entry name" value="OCTANOYLTRANSFERASE"/>
    <property type="match status" value="1"/>
</dbReference>
<keyword evidence="5 6" id="KW-0012">Acyltransferase</keyword>
<dbReference type="AlphaFoldDB" id="A0A2G8JVK2"/>
<accession>A0A2G8JVK2</accession>
<dbReference type="CDD" id="cd16444">
    <property type="entry name" value="LipB"/>
    <property type="match status" value="1"/>
</dbReference>
<comment type="pathway">
    <text evidence="2 6">Protein modification; protein lipoylation via endogenous pathway; protein N(6)-(lipoyl)lysine from octanoyl-[acyl-carrier-protein]: step 1/2.</text>
</comment>
<dbReference type="STRING" id="307972.A0A2G8JVK2"/>
<comment type="catalytic activity">
    <reaction evidence="6">
        <text>octanoyl-[ACP] + L-lysyl-[protein] = N(6)-octanoyl-L-lysyl-[protein] + holo-[ACP] + H(+)</text>
        <dbReference type="Rhea" id="RHEA:17665"/>
        <dbReference type="Rhea" id="RHEA-COMP:9636"/>
        <dbReference type="Rhea" id="RHEA-COMP:9685"/>
        <dbReference type="Rhea" id="RHEA-COMP:9752"/>
        <dbReference type="Rhea" id="RHEA-COMP:9928"/>
        <dbReference type="ChEBI" id="CHEBI:15378"/>
        <dbReference type="ChEBI" id="CHEBI:29969"/>
        <dbReference type="ChEBI" id="CHEBI:64479"/>
        <dbReference type="ChEBI" id="CHEBI:78463"/>
        <dbReference type="ChEBI" id="CHEBI:78809"/>
        <dbReference type="EC" id="2.3.1.181"/>
    </reaction>
</comment>
<dbReference type="PROSITE" id="PS01313">
    <property type="entry name" value="LIPB"/>
    <property type="match status" value="1"/>
</dbReference>
<feature type="binding site" evidence="8">
    <location>
        <begin position="167"/>
        <end position="169"/>
    </location>
    <ligand>
        <name>substrate</name>
    </ligand>
</feature>
<feature type="binding site" evidence="8">
    <location>
        <begin position="154"/>
        <end position="156"/>
    </location>
    <ligand>
        <name>substrate</name>
    </ligand>
</feature>
<evidence type="ECO:0000313" key="11">
    <source>
        <dbReference type="EMBL" id="PIK39772.1"/>
    </source>
</evidence>
<evidence type="ECO:0000256" key="4">
    <source>
        <dbReference type="ARBA" id="ARBA00022679"/>
    </source>
</evidence>
<dbReference type="InterPro" id="IPR045864">
    <property type="entry name" value="aa-tRNA-synth_II/BPL/LPL"/>
</dbReference>
<dbReference type="EMBL" id="MRZV01001202">
    <property type="protein sequence ID" value="PIK39772.1"/>
    <property type="molecule type" value="Genomic_DNA"/>
</dbReference>
<dbReference type="GO" id="GO:0009249">
    <property type="term" value="P:protein lipoylation"/>
    <property type="evidence" value="ECO:0007669"/>
    <property type="project" value="InterPro"/>
</dbReference>
<name>A0A2G8JVK2_STIJA</name>
<dbReference type="NCBIfam" id="NF010925">
    <property type="entry name" value="PRK14345.1"/>
    <property type="match status" value="1"/>
</dbReference>
<dbReference type="HAMAP" id="MF_00013">
    <property type="entry name" value="LipB"/>
    <property type="match status" value="1"/>
</dbReference>
<dbReference type="NCBIfam" id="TIGR00214">
    <property type="entry name" value="lipB"/>
    <property type="match status" value="1"/>
</dbReference>
<keyword evidence="12" id="KW-1185">Reference proteome</keyword>
<protein>
    <recommendedName>
        <fullName evidence="6">Octanoyl-[acyl-carrier-protein]:protein N-octanoyltransferase LIPT2, mitochondrial</fullName>
        <ecNumber evidence="6">2.3.1.181</ecNumber>
    </recommendedName>
</protein>
<dbReference type="PANTHER" id="PTHR10993:SF7">
    <property type="entry name" value="LIPOYLTRANSFERASE 2, MITOCHONDRIAL-RELATED"/>
    <property type="match status" value="1"/>
</dbReference>
<evidence type="ECO:0000313" key="12">
    <source>
        <dbReference type="Proteomes" id="UP000230750"/>
    </source>
</evidence>